<dbReference type="Pfam" id="PF13532">
    <property type="entry name" value="2OG-FeII_Oxy_2"/>
    <property type="match status" value="1"/>
</dbReference>
<proteinExistence type="predicted"/>
<dbReference type="Gene3D" id="2.60.120.590">
    <property type="entry name" value="Alpha-ketoglutarate-dependent dioxygenase AlkB-like"/>
    <property type="match status" value="1"/>
</dbReference>
<accession>A0A512N2Y2</accession>
<reference evidence="2 3" key="1">
    <citation type="submission" date="2019-07" db="EMBL/GenBank/DDBJ databases">
        <title>Whole genome shotgun sequence of Reyranella soli NBRC 108950.</title>
        <authorList>
            <person name="Hosoyama A."/>
            <person name="Uohara A."/>
            <person name="Ohji S."/>
            <person name="Ichikawa N."/>
        </authorList>
    </citation>
    <scope>NUCLEOTIDE SEQUENCE [LARGE SCALE GENOMIC DNA]</scope>
    <source>
        <strain evidence="2 3">NBRC 108950</strain>
    </source>
</reference>
<keyword evidence="3" id="KW-1185">Reference proteome</keyword>
<dbReference type="RefSeq" id="WP_147145852.1">
    <property type="nucleotide sequence ID" value="NZ_BKAJ01000007.1"/>
</dbReference>
<dbReference type="GO" id="GO:0070988">
    <property type="term" value="P:demethylation"/>
    <property type="evidence" value="ECO:0007669"/>
    <property type="project" value="InterPro"/>
</dbReference>
<dbReference type="OrthoDB" id="278699at2"/>
<feature type="domain" description="Fe2OG dioxygenase" evidence="1">
    <location>
        <begin position="100"/>
        <end position="191"/>
    </location>
</feature>
<dbReference type="InterPro" id="IPR037151">
    <property type="entry name" value="AlkB-like_sf"/>
</dbReference>
<dbReference type="PANTHER" id="PTHR12463">
    <property type="entry name" value="OXYGENASE-RELATED"/>
    <property type="match status" value="1"/>
</dbReference>
<dbReference type="InterPro" id="IPR027450">
    <property type="entry name" value="AlkB-like"/>
</dbReference>
<evidence type="ECO:0000259" key="1">
    <source>
        <dbReference type="PROSITE" id="PS51471"/>
    </source>
</evidence>
<dbReference type="Proteomes" id="UP000321058">
    <property type="component" value="Unassembled WGS sequence"/>
</dbReference>
<name>A0A512N2Y2_9HYPH</name>
<dbReference type="GO" id="GO:0016491">
    <property type="term" value="F:oxidoreductase activity"/>
    <property type="evidence" value="ECO:0007669"/>
    <property type="project" value="TreeGrafter"/>
</dbReference>
<comment type="caution">
    <text evidence="2">The sequence shown here is derived from an EMBL/GenBank/DDBJ whole genome shotgun (WGS) entry which is preliminary data.</text>
</comment>
<dbReference type="AlphaFoldDB" id="A0A512N2Y2"/>
<dbReference type="PANTHER" id="PTHR12463:SF1">
    <property type="entry name" value="2-OXOGLUTARATE AND FE-DEPENDENT OXYGENASE FAMILY PROTEIN"/>
    <property type="match status" value="1"/>
</dbReference>
<gene>
    <name evidence="2" type="ORF">RSO01_04980</name>
</gene>
<evidence type="ECO:0000313" key="2">
    <source>
        <dbReference type="EMBL" id="GEP53332.1"/>
    </source>
</evidence>
<organism evidence="2 3">
    <name type="scientific">Reyranella soli</name>
    <dbReference type="NCBI Taxonomy" id="1230389"/>
    <lineage>
        <taxon>Bacteria</taxon>
        <taxon>Pseudomonadati</taxon>
        <taxon>Pseudomonadota</taxon>
        <taxon>Alphaproteobacteria</taxon>
        <taxon>Hyphomicrobiales</taxon>
        <taxon>Reyranellaceae</taxon>
        <taxon>Reyranella</taxon>
    </lineage>
</organism>
<evidence type="ECO:0000313" key="3">
    <source>
        <dbReference type="Proteomes" id="UP000321058"/>
    </source>
</evidence>
<dbReference type="SUPFAM" id="SSF51197">
    <property type="entry name" value="Clavaminate synthase-like"/>
    <property type="match status" value="1"/>
</dbReference>
<sequence>MAKAQRQADLFSGEPAMPEGFDYRQEVISTDEERHFAAWFAQLPLAPFEFHGFLGRRRIVSFGWRYDYAGRQIRPSADIPEILLPLRQRAADVVGLAAGSLQQVLVTEYGPGAPIGWHRDKPMFEEIVAISFLAPCLLRFRRRLRDSWERRSLEVMPRSAYVLSGAARNDWEHSIPPLSALRYSVTFRSLRDA</sequence>
<dbReference type="InterPro" id="IPR032857">
    <property type="entry name" value="ALKBH4"/>
</dbReference>
<dbReference type="PROSITE" id="PS51471">
    <property type="entry name" value="FE2OG_OXY"/>
    <property type="match status" value="1"/>
</dbReference>
<protein>
    <submittedName>
        <fullName evidence="2">2OG-Fe(II) oxygenase</fullName>
    </submittedName>
</protein>
<dbReference type="InterPro" id="IPR005123">
    <property type="entry name" value="Oxoglu/Fe-dep_dioxygenase_dom"/>
</dbReference>
<dbReference type="GO" id="GO:0032451">
    <property type="term" value="F:demethylase activity"/>
    <property type="evidence" value="ECO:0007669"/>
    <property type="project" value="TreeGrafter"/>
</dbReference>
<dbReference type="EMBL" id="BKAJ01000007">
    <property type="protein sequence ID" value="GEP53332.1"/>
    <property type="molecule type" value="Genomic_DNA"/>
</dbReference>